<comment type="caution">
    <text evidence="1">The sequence shown here is derived from an EMBL/GenBank/DDBJ whole genome shotgun (WGS) entry which is preliminary data.</text>
</comment>
<organism evidence="1">
    <name type="scientific">marine sediment metagenome</name>
    <dbReference type="NCBI Taxonomy" id="412755"/>
    <lineage>
        <taxon>unclassified sequences</taxon>
        <taxon>metagenomes</taxon>
        <taxon>ecological metagenomes</taxon>
    </lineage>
</organism>
<dbReference type="AlphaFoldDB" id="X1B2A0"/>
<sequence>MVTAKKAGLRLLGSLPLEPDIVLEGDNGTVNWMEQKDLPYTVNFTKIIDEVKGEFRP</sequence>
<name>X1B2A0_9ZZZZ</name>
<protein>
    <submittedName>
        <fullName evidence="1">Uncharacterized protein</fullName>
    </submittedName>
</protein>
<evidence type="ECO:0000313" key="1">
    <source>
        <dbReference type="EMBL" id="GAG89065.1"/>
    </source>
</evidence>
<feature type="non-terminal residue" evidence="1">
    <location>
        <position position="57"/>
    </location>
</feature>
<reference evidence="1" key="1">
    <citation type="journal article" date="2014" name="Front. Microbiol.">
        <title>High frequency of phylogenetically diverse reductive dehalogenase-homologous genes in deep subseafloor sedimentary metagenomes.</title>
        <authorList>
            <person name="Kawai M."/>
            <person name="Futagami T."/>
            <person name="Toyoda A."/>
            <person name="Takaki Y."/>
            <person name="Nishi S."/>
            <person name="Hori S."/>
            <person name="Arai W."/>
            <person name="Tsubouchi T."/>
            <person name="Morono Y."/>
            <person name="Uchiyama I."/>
            <person name="Ito T."/>
            <person name="Fujiyama A."/>
            <person name="Inagaki F."/>
            <person name="Takami H."/>
        </authorList>
    </citation>
    <scope>NUCLEOTIDE SEQUENCE</scope>
    <source>
        <strain evidence="1">Expedition CK06-06</strain>
    </source>
</reference>
<dbReference type="EMBL" id="BART01010481">
    <property type="protein sequence ID" value="GAG89065.1"/>
    <property type="molecule type" value="Genomic_DNA"/>
</dbReference>
<proteinExistence type="predicted"/>
<accession>X1B2A0</accession>
<gene>
    <name evidence="1" type="ORF">S01H4_22763</name>
</gene>